<name>A0A419WN47_9BACT</name>
<dbReference type="EMBL" id="RAPQ01000012">
    <property type="protein sequence ID" value="RKD96879.1"/>
    <property type="molecule type" value="Genomic_DNA"/>
</dbReference>
<dbReference type="GO" id="GO:0032259">
    <property type="term" value="P:methylation"/>
    <property type="evidence" value="ECO:0007669"/>
    <property type="project" value="UniProtKB-KW"/>
</dbReference>
<dbReference type="SUPFAM" id="SSF53335">
    <property type="entry name" value="S-adenosyl-L-methionine-dependent methyltransferases"/>
    <property type="match status" value="1"/>
</dbReference>
<organism evidence="3 4">
    <name type="scientific">Marinifilum flexuosum</name>
    <dbReference type="NCBI Taxonomy" id="1117708"/>
    <lineage>
        <taxon>Bacteria</taxon>
        <taxon>Pseudomonadati</taxon>
        <taxon>Bacteroidota</taxon>
        <taxon>Bacteroidia</taxon>
        <taxon>Marinilabiliales</taxon>
        <taxon>Marinifilaceae</taxon>
    </lineage>
</organism>
<reference evidence="3 4" key="1">
    <citation type="submission" date="2018-09" db="EMBL/GenBank/DDBJ databases">
        <title>Genomic Encyclopedia of Archaeal and Bacterial Type Strains, Phase II (KMG-II): from individual species to whole genera.</title>
        <authorList>
            <person name="Goeker M."/>
        </authorList>
    </citation>
    <scope>NUCLEOTIDE SEQUENCE [LARGE SCALE GENOMIC DNA]</scope>
    <source>
        <strain evidence="3 4">DSM 21950</strain>
    </source>
</reference>
<dbReference type="PANTHER" id="PTHR43861">
    <property type="entry name" value="TRANS-ACONITATE 2-METHYLTRANSFERASE-RELATED"/>
    <property type="match status" value="1"/>
</dbReference>
<accession>A0A419WN47</accession>
<dbReference type="InterPro" id="IPR029063">
    <property type="entry name" value="SAM-dependent_MTases_sf"/>
</dbReference>
<dbReference type="InterPro" id="IPR041698">
    <property type="entry name" value="Methyltransf_25"/>
</dbReference>
<comment type="caution">
    <text evidence="3">The sequence shown here is derived from an EMBL/GenBank/DDBJ whole genome shotgun (WGS) entry which is preliminary data.</text>
</comment>
<dbReference type="GO" id="GO:0008168">
    <property type="term" value="F:methyltransferase activity"/>
    <property type="evidence" value="ECO:0007669"/>
    <property type="project" value="UniProtKB-KW"/>
</dbReference>
<proteinExistence type="predicted"/>
<dbReference type="AlphaFoldDB" id="A0A419WN47"/>
<feature type="domain" description="Methyltransferase" evidence="2">
    <location>
        <begin position="40"/>
        <end position="128"/>
    </location>
</feature>
<evidence type="ECO:0000256" key="1">
    <source>
        <dbReference type="ARBA" id="ARBA00022679"/>
    </source>
</evidence>
<dbReference type="Pfam" id="PF13649">
    <property type="entry name" value="Methyltransf_25"/>
    <property type="match status" value="1"/>
</dbReference>
<evidence type="ECO:0000313" key="4">
    <source>
        <dbReference type="Proteomes" id="UP000284531"/>
    </source>
</evidence>
<dbReference type="Gene3D" id="3.40.50.150">
    <property type="entry name" value="Vaccinia Virus protein VP39"/>
    <property type="match status" value="1"/>
</dbReference>
<dbReference type="PANTHER" id="PTHR43861:SF3">
    <property type="entry name" value="PUTATIVE (AFU_ORTHOLOGUE AFUA_2G14390)-RELATED"/>
    <property type="match status" value="1"/>
</dbReference>
<dbReference type="OrthoDB" id="9804312at2"/>
<keyword evidence="1 3" id="KW-0808">Transferase</keyword>
<keyword evidence="4" id="KW-1185">Reference proteome</keyword>
<dbReference type="CDD" id="cd02440">
    <property type="entry name" value="AdoMet_MTases"/>
    <property type="match status" value="1"/>
</dbReference>
<gene>
    <name evidence="3" type="ORF">BXY64_3828</name>
</gene>
<keyword evidence="3" id="KW-0489">Methyltransferase</keyword>
<dbReference type="Proteomes" id="UP000284531">
    <property type="component" value="Unassembled WGS sequence"/>
</dbReference>
<sequence>MKEFWDERYSQDQFAYGEEPNAYLREKLPHLKAGKVLFPAEGEGRNAVFAAQLGWQVSAFDYSAKGKEKAEELASKKNVKIDYSLSGFLEESYEKEEFDAICMTFVHFDPKIKTEMHKRLDSYLKPGGHIIFEAFSKEHREMNKVNPDAGGPKDIHMMYSIEEIERNFSNYNIIELKKELVHLNEGFGHVGESSLIRFIGKKRFNID</sequence>
<evidence type="ECO:0000259" key="2">
    <source>
        <dbReference type="Pfam" id="PF13649"/>
    </source>
</evidence>
<protein>
    <submittedName>
        <fullName evidence="3">Methyltransferase family protein</fullName>
    </submittedName>
</protein>
<evidence type="ECO:0000313" key="3">
    <source>
        <dbReference type="EMBL" id="RKD96879.1"/>
    </source>
</evidence>
<dbReference type="RefSeq" id="WP_120241526.1">
    <property type="nucleotide sequence ID" value="NZ_RAPQ01000012.1"/>
</dbReference>